<comment type="caution">
    <text evidence="3">The sequence shown here is derived from an EMBL/GenBank/DDBJ whole genome shotgun (WGS) entry which is preliminary data.</text>
</comment>
<feature type="domain" description="Nucleotide-diphospho-sugar transferase" evidence="2">
    <location>
        <begin position="97"/>
        <end position="194"/>
    </location>
</feature>
<evidence type="ECO:0000256" key="1">
    <source>
        <dbReference type="SAM" id="MobiDB-lite"/>
    </source>
</evidence>
<organism evidence="3 4">
    <name type="scientific">Effrenium voratum</name>
    <dbReference type="NCBI Taxonomy" id="2562239"/>
    <lineage>
        <taxon>Eukaryota</taxon>
        <taxon>Sar</taxon>
        <taxon>Alveolata</taxon>
        <taxon>Dinophyceae</taxon>
        <taxon>Suessiales</taxon>
        <taxon>Symbiodiniaceae</taxon>
        <taxon>Effrenium</taxon>
    </lineage>
</organism>
<evidence type="ECO:0000259" key="2">
    <source>
        <dbReference type="Pfam" id="PF03407"/>
    </source>
</evidence>
<feature type="region of interest" description="Disordered" evidence="1">
    <location>
        <begin position="419"/>
        <end position="442"/>
    </location>
</feature>
<name>A0AA36I0P7_9DINO</name>
<evidence type="ECO:0000313" key="4">
    <source>
        <dbReference type="Proteomes" id="UP001178507"/>
    </source>
</evidence>
<gene>
    <name evidence="3" type="ORF">EVOR1521_LOCUS7273</name>
</gene>
<dbReference type="AlphaFoldDB" id="A0AA36I0P7"/>
<dbReference type="Pfam" id="PF03407">
    <property type="entry name" value="Nucleotid_trans"/>
    <property type="match status" value="1"/>
</dbReference>
<sequence length="469" mass="52378">MKDMHEADDEVLDWQAEIPQGDVLPILAVTSANYRPVFSFWESSLRTLGYPRQKIHVVDLGELAPPFGYCTDSWRCAIDRQLAEVVKWITSHPGEYFIHTDTDIQFFPEFVHLQREWLQWMQDERLDIIFMRERTEVVPDMRRGEVNAGFCVVHCNERTRRFWQRVLDEEQAYPKMDGYPPYTDQFHLNRGLGHRLGIFPQEGAFGVRWATIPDCQCIWGTARLEEVPLAAFHHAVNTPDKAALLKSVRRQVRRAQPLCTAKVAGADVGVAAEPGLAQQIDRLADAVAGLRRSGAALGASQCDVALRRLLVEVQALAKSCAQCGLLEPWRALRWRCDDGQGYCQSCWREWCAKQDGARTHYCGTWVDAEHAPAQEKTAPAASGAGRGSTNSVANGKGAKRGGRLKGFVSARSGADVDFKIRPSAPRDARYPEQRQPGPQRLGVVGLRGCQHGEPKDLGCGMGEVESRGC</sequence>
<protein>
    <recommendedName>
        <fullName evidence="2">Nucleotide-diphospho-sugar transferase domain-containing protein</fullName>
    </recommendedName>
</protein>
<feature type="region of interest" description="Disordered" evidence="1">
    <location>
        <begin position="373"/>
        <end position="400"/>
    </location>
</feature>
<dbReference type="Proteomes" id="UP001178507">
    <property type="component" value="Unassembled WGS sequence"/>
</dbReference>
<evidence type="ECO:0000313" key="3">
    <source>
        <dbReference type="EMBL" id="CAJ1378878.1"/>
    </source>
</evidence>
<proteinExistence type="predicted"/>
<reference evidence="3" key="1">
    <citation type="submission" date="2023-08" db="EMBL/GenBank/DDBJ databases">
        <authorList>
            <person name="Chen Y."/>
            <person name="Shah S."/>
            <person name="Dougan E. K."/>
            <person name="Thang M."/>
            <person name="Chan C."/>
        </authorList>
    </citation>
    <scope>NUCLEOTIDE SEQUENCE</scope>
</reference>
<dbReference type="EMBL" id="CAUJNA010000577">
    <property type="protein sequence ID" value="CAJ1378878.1"/>
    <property type="molecule type" value="Genomic_DNA"/>
</dbReference>
<dbReference type="InterPro" id="IPR005069">
    <property type="entry name" value="Nucl-diP-sugar_transferase"/>
</dbReference>
<feature type="compositionally biased region" description="Basic and acidic residues" evidence="1">
    <location>
        <begin position="419"/>
        <end position="432"/>
    </location>
</feature>
<keyword evidence="4" id="KW-1185">Reference proteome</keyword>
<accession>A0AA36I0P7</accession>